<reference evidence="2" key="1">
    <citation type="submission" date="2023-10" db="EMBL/GenBank/DDBJ databases">
        <title>Genome assembly of Pristionchus species.</title>
        <authorList>
            <person name="Yoshida K."/>
            <person name="Sommer R.J."/>
        </authorList>
    </citation>
    <scope>NUCLEOTIDE SEQUENCE</scope>
    <source>
        <strain evidence="2">RS0144</strain>
    </source>
</reference>
<keyword evidence="3" id="KW-1185">Reference proteome</keyword>
<accession>A0AAV5S8Z9</accession>
<organism evidence="2 3">
    <name type="scientific">Pristionchus entomophagus</name>
    <dbReference type="NCBI Taxonomy" id="358040"/>
    <lineage>
        <taxon>Eukaryota</taxon>
        <taxon>Metazoa</taxon>
        <taxon>Ecdysozoa</taxon>
        <taxon>Nematoda</taxon>
        <taxon>Chromadorea</taxon>
        <taxon>Rhabditida</taxon>
        <taxon>Rhabditina</taxon>
        <taxon>Diplogasteromorpha</taxon>
        <taxon>Diplogasteroidea</taxon>
        <taxon>Neodiplogasteridae</taxon>
        <taxon>Pristionchus</taxon>
    </lineage>
</organism>
<comment type="caution">
    <text evidence="2">The sequence shown here is derived from an EMBL/GenBank/DDBJ whole genome shotgun (WGS) entry which is preliminary data.</text>
</comment>
<proteinExistence type="predicted"/>
<sequence>RTRTLPTNYSTTPDSCVVPNTRRDSWPEIPVPHYPRAAIPSTSMNPDTKPEPRNVNTRYQTTGAMWMEKMRRRNLIPRQRLKSLIMMRRRVRQAMKIRMKRSLRRIVRIVKRRNQRPRLPLNFRMMKNGIVNLIPLILIMKRRIPSIRSIWSNSQKLLKSRTTGKRWREKMRRRVILTMSIRLTLMRTRREVKRKSLITRLLLNSRLMRRRRKRRRESQLDSGVASLEISLRSFVSLLLSCSPRSKLLWSRCSCKRISSPIPRLLWKCQMRKRSRRRWIRSPISRPRLKNRRIQMKQRRGS</sequence>
<gene>
    <name evidence="2" type="ORF">PENTCL1PPCAC_867</name>
</gene>
<dbReference type="Proteomes" id="UP001432027">
    <property type="component" value="Unassembled WGS sequence"/>
</dbReference>
<name>A0AAV5S8Z9_9BILA</name>
<feature type="non-terminal residue" evidence="2">
    <location>
        <position position="1"/>
    </location>
</feature>
<dbReference type="EMBL" id="BTSX01000001">
    <property type="protein sequence ID" value="GMS78692.1"/>
    <property type="molecule type" value="Genomic_DNA"/>
</dbReference>
<evidence type="ECO:0000256" key="1">
    <source>
        <dbReference type="SAM" id="MobiDB-lite"/>
    </source>
</evidence>
<feature type="region of interest" description="Disordered" evidence="1">
    <location>
        <begin position="21"/>
        <end position="56"/>
    </location>
</feature>
<evidence type="ECO:0000313" key="2">
    <source>
        <dbReference type="EMBL" id="GMS78692.1"/>
    </source>
</evidence>
<protein>
    <submittedName>
        <fullName evidence="2">Uncharacterized protein</fullName>
    </submittedName>
</protein>
<dbReference type="AlphaFoldDB" id="A0AAV5S8Z9"/>
<evidence type="ECO:0000313" key="3">
    <source>
        <dbReference type="Proteomes" id="UP001432027"/>
    </source>
</evidence>